<dbReference type="Proteomes" id="UP000587002">
    <property type="component" value="Unassembled WGS sequence"/>
</dbReference>
<evidence type="ECO:0000256" key="1">
    <source>
        <dbReference type="SAM" id="Phobius"/>
    </source>
</evidence>
<sequence length="192" mass="20543">MDGSWVQVLVALVAGAVGAGVVLVVRLGRRRAEPPRPQPRPDPVPPVEVRPPDCWVRELRRCEQAVHRAARAVDAVSSTPARQNLQAVVRRMGAELPDARALAELGCGLASTGSDAARRVREQLEDAAVRFGAVTDHVVAVVSDLVTDPDLSRVQQEVTALRAQFPLLRPMSAVLNPTPAPTSTPDRSLLPA</sequence>
<evidence type="ECO:0000313" key="3">
    <source>
        <dbReference type="Proteomes" id="UP000587002"/>
    </source>
</evidence>
<reference evidence="2 3" key="1">
    <citation type="submission" date="2020-07" db="EMBL/GenBank/DDBJ databases">
        <title>Sequencing the genomes of 1000 actinobacteria strains.</title>
        <authorList>
            <person name="Klenk H.-P."/>
        </authorList>
    </citation>
    <scope>NUCLEOTIDE SEQUENCE [LARGE SCALE GENOMIC DNA]</scope>
    <source>
        <strain evidence="2 3">DSM 44065</strain>
    </source>
</reference>
<name>A0A853APW6_9PSEU</name>
<keyword evidence="1" id="KW-1133">Transmembrane helix</keyword>
<proteinExistence type="predicted"/>
<feature type="transmembrane region" description="Helical" evidence="1">
    <location>
        <begin position="6"/>
        <end position="27"/>
    </location>
</feature>
<keyword evidence="1" id="KW-0472">Membrane</keyword>
<accession>A0A853APW6</accession>
<dbReference type="RefSeq" id="WP_179718205.1">
    <property type="nucleotide sequence ID" value="NZ_BAABFH010000001.1"/>
</dbReference>
<organism evidence="2 3">
    <name type="scientific">Saccharopolyspora hordei</name>
    <dbReference type="NCBI Taxonomy" id="1838"/>
    <lineage>
        <taxon>Bacteria</taxon>
        <taxon>Bacillati</taxon>
        <taxon>Actinomycetota</taxon>
        <taxon>Actinomycetes</taxon>
        <taxon>Pseudonocardiales</taxon>
        <taxon>Pseudonocardiaceae</taxon>
        <taxon>Saccharopolyspora</taxon>
    </lineage>
</organism>
<gene>
    <name evidence="2" type="ORF">HNR68_001057</name>
</gene>
<keyword evidence="1" id="KW-0812">Transmembrane</keyword>
<dbReference type="EMBL" id="JACCFJ010000001">
    <property type="protein sequence ID" value="NYI82427.1"/>
    <property type="molecule type" value="Genomic_DNA"/>
</dbReference>
<keyword evidence="3" id="KW-1185">Reference proteome</keyword>
<evidence type="ECO:0000313" key="2">
    <source>
        <dbReference type="EMBL" id="NYI82427.1"/>
    </source>
</evidence>
<protein>
    <submittedName>
        <fullName evidence="2">Uncharacterized protein</fullName>
    </submittedName>
</protein>
<comment type="caution">
    <text evidence="2">The sequence shown here is derived from an EMBL/GenBank/DDBJ whole genome shotgun (WGS) entry which is preliminary data.</text>
</comment>
<dbReference type="AlphaFoldDB" id="A0A853APW6"/>